<comment type="caution">
    <text evidence="3">The sequence shown here is derived from an EMBL/GenBank/DDBJ whole genome shotgun (WGS) entry which is preliminary data.</text>
</comment>
<dbReference type="Pfam" id="PF01757">
    <property type="entry name" value="Acyl_transf_3"/>
    <property type="match status" value="1"/>
</dbReference>
<evidence type="ECO:0000313" key="4">
    <source>
        <dbReference type="Proteomes" id="UP001153069"/>
    </source>
</evidence>
<accession>A0A9N8EWF1</accession>
<dbReference type="PANTHER" id="PTHR23028:SF53">
    <property type="entry name" value="ACYL_TRANSF_3 DOMAIN-CONTAINING PROTEIN"/>
    <property type="match status" value="1"/>
</dbReference>
<evidence type="ECO:0000313" key="3">
    <source>
        <dbReference type="EMBL" id="CAB9525965.1"/>
    </source>
</evidence>
<dbReference type="GO" id="GO:0016020">
    <property type="term" value="C:membrane"/>
    <property type="evidence" value="ECO:0007669"/>
    <property type="project" value="TreeGrafter"/>
</dbReference>
<keyword evidence="4" id="KW-1185">Reference proteome</keyword>
<feature type="domain" description="Acyltransferase 3" evidence="2">
    <location>
        <begin position="22"/>
        <end position="419"/>
    </location>
</feature>
<gene>
    <name evidence="3" type="ORF">SEMRO_1756_G295600.1</name>
</gene>
<dbReference type="PANTHER" id="PTHR23028">
    <property type="entry name" value="ACETYLTRANSFERASE"/>
    <property type="match status" value="1"/>
</dbReference>
<dbReference type="GO" id="GO:0000271">
    <property type="term" value="P:polysaccharide biosynthetic process"/>
    <property type="evidence" value="ECO:0007669"/>
    <property type="project" value="TreeGrafter"/>
</dbReference>
<dbReference type="InterPro" id="IPR050879">
    <property type="entry name" value="Acyltransferase_3"/>
</dbReference>
<dbReference type="EMBL" id="CAICTM010001754">
    <property type="protein sequence ID" value="CAB9525965.1"/>
    <property type="molecule type" value="Genomic_DNA"/>
</dbReference>
<organism evidence="3 4">
    <name type="scientific">Seminavis robusta</name>
    <dbReference type="NCBI Taxonomy" id="568900"/>
    <lineage>
        <taxon>Eukaryota</taxon>
        <taxon>Sar</taxon>
        <taxon>Stramenopiles</taxon>
        <taxon>Ochrophyta</taxon>
        <taxon>Bacillariophyta</taxon>
        <taxon>Bacillariophyceae</taxon>
        <taxon>Bacillariophycidae</taxon>
        <taxon>Naviculales</taxon>
        <taxon>Naviculaceae</taxon>
        <taxon>Seminavis</taxon>
    </lineage>
</organism>
<evidence type="ECO:0000256" key="1">
    <source>
        <dbReference type="SAM" id="Phobius"/>
    </source>
</evidence>
<reference evidence="3" key="1">
    <citation type="submission" date="2020-06" db="EMBL/GenBank/DDBJ databases">
        <authorList>
            <consortium name="Plant Systems Biology data submission"/>
        </authorList>
    </citation>
    <scope>NUCLEOTIDE SEQUENCE</scope>
    <source>
        <strain evidence="3">D6</strain>
    </source>
</reference>
<protein>
    <recommendedName>
        <fullName evidence="2">Acyltransferase 3 domain-containing protein</fullName>
    </recommendedName>
</protein>
<keyword evidence="1" id="KW-1133">Transmembrane helix</keyword>
<dbReference type="AlphaFoldDB" id="A0A9N8EWF1"/>
<feature type="transmembrane region" description="Helical" evidence="1">
    <location>
        <begin position="165"/>
        <end position="190"/>
    </location>
</feature>
<dbReference type="OrthoDB" id="10265389at2759"/>
<sequence>MTESSSDTTMKKVPAPKLNLSCLDGLRCIASLSIILLHVHHFLGALFFPHDEPCMQALINIPLIGKLFFNNSFQMPLFWILSGFLCEYQLDRLVDKKQTQQMTRRDYGRFLLNRWLRLYPIYFTFNVINYIGAINNTRDKGGGKICDSFPKLVESLFFVMRHEPLPATACAGAGWSVMVDVHGYLVLVLLHACISETWRRRLVLPALYTMALGSMAYSTWTLVQERDLVSWKDVQSMLGGAVYSLQYQNSQDLCLTQTLSGVKDIRGLWADRGYEFDTEYWNQMVSLRHDILDQNYFQSVHKNGSSMFLGSWLYLHLKHRRQITSTVSFYMMQATKLIVAFALLQWTSFCWMFSGFPVYLFVDVVVSMYNHNHNNLLSKEAWWNQLSSAVSFLFINPLWKWLAPYTYGIYMSHVLILVLGSVPTTQSRAARMLAGEDVNDTYTLIALLGMVAKAVLVSWMIAFGLYHTVEWPFRYYRTRYTSSAASASTKTAQQPMMALGVAIDAKKVN</sequence>
<name>A0A9N8EWF1_9STRA</name>
<dbReference type="GO" id="GO:0016747">
    <property type="term" value="F:acyltransferase activity, transferring groups other than amino-acyl groups"/>
    <property type="evidence" value="ECO:0007669"/>
    <property type="project" value="InterPro"/>
</dbReference>
<feature type="transmembrane region" description="Helical" evidence="1">
    <location>
        <begin position="406"/>
        <end position="424"/>
    </location>
</feature>
<dbReference type="Proteomes" id="UP001153069">
    <property type="component" value="Unassembled WGS sequence"/>
</dbReference>
<keyword evidence="1" id="KW-0812">Transmembrane</keyword>
<evidence type="ECO:0000259" key="2">
    <source>
        <dbReference type="Pfam" id="PF01757"/>
    </source>
</evidence>
<feature type="transmembrane region" description="Helical" evidence="1">
    <location>
        <begin position="115"/>
        <end position="134"/>
    </location>
</feature>
<keyword evidence="1" id="KW-0472">Membrane</keyword>
<feature type="transmembrane region" description="Helical" evidence="1">
    <location>
        <begin position="337"/>
        <end position="362"/>
    </location>
</feature>
<dbReference type="InterPro" id="IPR002656">
    <property type="entry name" value="Acyl_transf_3_dom"/>
</dbReference>
<proteinExistence type="predicted"/>
<feature type="transmembrane region" description="Helical" evidence="1">
    <location>
        <begin position="444"/>
        <end position="469"/>
    </location>
</feature>